<gene>
    <name evidence="1" type="ORF">KIN20_035313</name>
</gene>
<name>A0AAD5WKE4_PARTN</name>
<sequence>MPMNDMMTVTAINGIHLTISGTLSTTNITLANWSRMMWQSVMDRAVRMLASSPFGSHFNSARATVG</sequence>
<accession>A0AAD5WKE4</accession>
<dbReference type="Proteomes" id="UP001196413">
    <property type="component" value="Unassembled WGS sequence"/>
</dbReference>
<keyword evidence="2" id="KW-1185">Reference proteome</keyword>
<proteinExistence type="predicted"/>
<reference evidence="1" key="1">
    <citation type="submission" date="2021-06" db="EMBL/GenBank/DDBJ databases">
        <title>Parelaphostrongylus tenuis whole genome reference sequence.</title>
        <authorList>
            <person name="Garwood T.J."/>
            <person name="Larsen P.A."/>
            <person name="Fountain-Jones N.M."/>
            <person name="Garbe J.R."/>
            <person name="Macchietto M.G."/>
            <person name="Kania S.A."/>
            <person name="Gerhold R.W."/>
            <person name="Richards J.E."/>
            <person name="Wolf T.M."/>
        </authorList>
    </citation>
    <scope>NUCLEOTIDE SEQUENCE</scope>
    <source>
        <strain evidence="1">MNPRO001-30</strain>
        <tissue evidence="1">Meninges</tissue>
    </source>
</reference>
<protein>
    <submittedName>
        <fullName evidence="1">Uncharacterized protein</fullName>
    </submittedName>
</protein>
<dbReference type="EMBL" id="JAHQIW010007214">
    <property type="protein sequence ID" value="KAJ1372995.1"/>
    <property type="molecule type" value="Genomic_DNA"/>
</dbReference>
<comment type="caution">
    <text evidence="1">The sequence shown here is derived from an EMBL/GenBank/DDBJ whole genome shotgun (WGS) entry which is preliminary data.</text>
</comment>
<evidence type="ECO:0000313" key="1">
    <source>
        <dbReference type="EMBL" id="KAJ1372995.1"/>
    </source>
</evidence>
<evidence type="ECO:0000313" key="2">
    <source>
        <dbReference type="Proteomes" id="UP001196413"/>
    </source>
</evidence>
<dbReference type="AlphaFoldDB" id="A0AAD5WKE4"/>
<organism evidence="1 2">
    <name type="scientific">Parelaphostrongylus tenuis</name>
    <name type="common">Meningeal worm</name>
    <dbReference type="NCBI Taxonomy" id="148309"/>
    <lineage>
        <taxon>Eukaryota</taxon>
        <taxon>Metazoa</taxon>
        <taxon>Ecdysozoa</taxon>
        <taxon>Nematoda</taxon>
        <taxon>Chromadorea</taxon>
        <taxon>Rhabditida</taxon>
        <taxon>Rhabditina</taxon>
        <taxon>Rhabditomorpha</taxon>
        <taxon>Strongyloidea</taxon>
        <taxon>Metastrongylidae</taxon>
        <taxon>Parelaphostrongylus</taxon>
    </lineage>
</organism>